<feature type="transmembrane region" description="Helical" evidence="6">
    <location>
        <begin position="785"/>
        <end position="806"/>
    </location>
</feature>
<keyword evidence="2 6" id="KW-0812">Transmembrane</keyword>
<keyword evidence="3 6" id="KW-1133">Transmembrane helix</keyword>
<feature type="transmembrane region" description="Helical" evidence="6">
    <location>
        <begin position="695"/>
        <end position="715"/>
    </location>
</feature>
<dbReference type="EMBL" id="JAGSXJ010000008">
    <property type="protein sequence ID" value="KAH6689080.1"/>
    <property type="molecule type" value="Genomic_DNA"/>
</dbReference>
<dbReference type="Pfam" id="PF10337">
    <property type="entry name" value="ArAE_2_N"/>
    <property type="match status" value="1"/>
</dbReference>
<evidence type="ECO:0000259" key="9">
    <source>
        <dbReference type="Pfam" id="PF13515"/>
    </source>
</evidence>
<reference evidence="10" key="1">
    <citation type="journal article" date="2021" name="Nat. Commun.">
        <title>Genetic determinants of endophytism in the Arabidopsis root mycobiome.</title>
        <authorList>
            <person name="Mesny F."/>
            <person name="Miyauchi S."/>
            <person name="Thiergart T."/>
            <person name="Pickel B."/>
            <person name="Atanasova L."/>
            <person name="Karlsson M."/>
            <person name="Huettel B."/>
            <person name="Barry K.W."/>
            <person name="Haridas S."/>
            <person name="Chen C."/>
            <person name="Bauer D."/>
            <person name="Andreopoulos W."/>
            <person name="Pangilinan J."/>
            <person name="LaButti K."/>
            <person name="Riley R."/>
            <person name="Lipzen A."/>
            <person name="Clum A."/>
            <person name="Drula E."/>
            <person name="Henrissat B."/>
            <person name="Kohler A."/>
            <person name="Grigoriev I.V."/>
            <person name="Martin F.M."/>
            <person name="Hacquard S."/>
        </authorList>
    </citation>
    <scope>NUCLEOTIDE SEQUENCE</scope>
    <source>
        <strain evidence="10">MPI-SDFR-AT-0117</strain>
    </source>
</reference>
<evidence type="ECO:0000256" key="4">
    <source>
        <dbReference type="ARBA" id="ARBA00023136"/>
    </source>
</evidence>
<feature type="region of interest" description="Disordered" evidence="5">
    <location>
        <begin position="568"/>
        <end position="594"/>
    </location>
</feature>
<evidence type="ECO:0000313" key="11">
    <source>
        <dbReference type="Proteomes" id="UP000770015"/>
    </source>
</evidence>
<dbReference type="InterPro" id="IPR049453">
    <property type="entry name" value="Memb_transporter_dom"/>
</dbReference>
<proteinExistence type="predicted"/>
<dbReference type="PANTHER" id="PTHR37994:SF3">
    <property type="entry name" value="ER TRANSPORTER 6TM N-TERMINAL DOMAIN-CONTAINING PROTEIN"/>
    <property type="match status" value="1"/>
</dbReference>
<feature type="transmembrane region" description="Helical" evidence="6">
    <location>
        <begin position="74"/>
        <end position="89"/>
    </location>
</feature>
<evidence type="ECO:0000256" key="6">
    <source>
        <dbReference type="SAM" id="Phobius"/>
    </source>
</evidence>
<evidence type="ECO:0000256" key="5">
    <source>
        <dbReference type="SAM" id="MobiDB-lite"/>
    </source>
</evidence>
<feature type="compositionally biased region" description="Low complexity" evidence="5">
    <location>
        <begin position="26"/>
        <end position="36"/>
    </location>
</feature>
<feature type="transmembrane region" description="Helical" evidence="6">
    <location>
        <begin position="225"/>
        <end position="248"/>
    </location>
</feature>
<sequence>MAAENGDKTEATSPTSTSSWRRRRPQQQQQQQQQRRLPPWLNHFNGPDLKTLFRCCVAVWISMLLVFIQPSLDAIGIATFLGAILLFIVPPASTLLVYLLAALSLLVGMCVAWAWGLLTMKAAQAARPASETQALVAALRDQAVATAQQTGQTPAQEAQILVFNGFMLDARVTAVYYVMGCAFIYFISRARCANPKLVVMQIFGIIVTDVSILTGPSLPNWMPDLWSVLVKPSAIGIGLGLACCLIFFPQSTSHVLLGQLTTLTRLSASAITTTQQRLSDDAEAPPLTSTNLKATRRSLIALFKASQSNLAFLPLNVSRGLWGPDDVQTLHHCVQDLMTTSLTLIDYHIARLNAAQMTQEREQEQEEHGEDVYSPERQDGYQIGQRHRREASSLVLALQRPEHNAIRSETRKTIQASTADVLQIGVDAAGLAASYISTVNASRWIRKPPPSQLNDMAVNLQDLLARLRTARDECITNTSAGVLEAHAELFDDQGRLKKTEGLADRPFLPSMVIAMVFEERILAVTSALEVLLEALLKLSQTRTTHRLWLPNRLRYALSWLFDGRSSVPASGDGGPNEKDPDDEEIEPAPEGEVDYSFDERKKEARRRLEVSRGHPGTSAARRGKVTSALLGTCRWLTNPAGMYAMRMVIVTVATSIPSAIPSSAGFFYREKGIWAVISAQTVLVIYMADFTFSLVSRVLGTIIGGVMGMVAWYMGAGTGPGNSYGMAASTALMIVPIMWMRLFLPPAFSVAVIMGAATFALVIGFSWDEGHTTQYGLPGKGYVAFWKRVVTVLIGFVASLIVQVFPKPPSATNHVRKTLANSVRTLSDHYALLLSNWGRSATDGNDAALDAVASQISLELAEALAAVDPSIALLKMEPTFGPFDQTVLQRTQEQCQYMNQALGGLLKLAASLPREFQDRLVRLSGIQDNRTIGDVMAVLGIIEQALRTGSPLPERLPAPLVRRAVDSYLQVDDGSMMSAVLVKDENHRRYCVAVSLYLKFLTSIDDLVLVLKSALGERHIIYQWESETREGV</sequence>
<feature type="transmembrane region" description="Helical" evidence="6">
    <location>
        <begin position="96"/>
        <end position="118"/>
    </location>
</feature>
<feature type="region of interest" description="Disordered" evidence="5">
    <location>
        <begin position="1"/>
        <end position="39"/>
    </location>
</feature>
<dbReference type="OrthoDB" id="2274698at2759"/>
<dbReference type="GO" id="GO:0016020">
    <property type="term" value="C:membrane"/>
    <property type="evidence" value="ECO:0007669"/>
    <property type="project" value="UniProtKB-SubCell"/>
</dbReference>
<dbReference type="InterPro" id="IPR018820">
    <property type="entry name" value="BRE4-related_DUF2421"/>
</dbReference>
<dbReference type="Pfam" id="PF10334">
    <property type="entry name" value="BRE4"/>
    <property type="match status" value="1"/>
</dbReference>
<feature type="compositionally biased region" description="Acidic residues" evidence="5">
    <location>
        <begin position="579"/>
        <end position="594"/>
    </location>
</feature>
<dbReference type="Proteomes" id="UP000770015">
    <property type="component" value="Unassembled WGS sequence"/>
</dbReference>
<evidence type="ECO:0000256" key="2">
    <source>
        <dbReference type="ARBA" id="ARBA00022692"/>
    </source>
</evidence>
<evidence type="ECO:0000256" key="1">
    <source>
        <dbReference type="ARBA" id="ARBA00004141"/>
    </source>
</evidence>
<dbReference type="PANTHER" id="PTHR37994">
    <property type="entry name" value="ARAE_2_N DOMAIN-CONTAINING PROTEIN-RELATED"/>
    <property type="match status" value="1"/>
</dbReference>
<feature type="compositionally biased region" description="Basic and acidic residues" evidence="5">
    <location>
        <begin position="1"/>
        <end position="10"/>
    </location>
</feature>
<dbReference type="AlphaFoldDB" id="A0A9P8VFQ2"/>
<evidence type="ECO:0000259" key="8">
    <source>
        <dbReference type="Pfam" id="PF10337"/>
    </source>
</evidence>
<name>A0A9P8VFQ2_9PEZI</name>
<feature type="transmembrane region" description="Helical" evidence="6">
    <location>
        <begin position="199"/>
        <end position="219"/>
    </location>
</feature>
<comment type="caution">
    <text evidence="10">The sequence shown here is derived from an EMBL/GenBank/DDBJ whole genome shotgun (WGS) entry which is preliminary data.</text>
</comment>
<feature type="transmembrane region" description="Helical" evidence="6">
    <location>
        <begin position="170"/>
        <end position="187"/>
    </location>
</feature>
<evidence type="ECO:0000256" key="3">
    <source>
        <dbReference type="ARBA" id="ARBA00022989"/>
    </source>
</evidence>
<dbReference type="InterPro" id="IPR018823">
    <property type="entry name" value="ArAE_2_N"/>
</dbReference>
<evidence type="ECO:0000259" key="7">
    <source>
        <dbReference type="Pfam" id="PF10334"/>
    </source>
</evidence>
<keyword evidence="11" id="KW-1185">Reference proteome</keyword>
<dbReference type="Pfam" id="PF13515">
    <property type="entry name" value="FUSC_2"/>
    <property type="match status" value="1"/>
</dbReference>
<feature type="domain" description="Putative ER transporter 6TM N-terminal" evidence="8">
    <location>
        <begin position="36"/>
        <end position="473"/>
    </location>
</feature>
<comment type="subcellular location">
    <subcellularLocation>
        <location evidence="1">Membrane</location>
        <topology evidence="1">Multi-pass membrane protein</topology>
    </subcellularLocation>
</comment>
<feature type="domain" description="DUF2421" evidence="7">
    <location>
        <begin position="806"/>
        <end position="1019"/>
    </location>
</feature>
<keyword evidence="4 6" id="KW-0472">Membrane</keyword>
<accession>A0A9P8VFQ2</accession>
<protein>
    <submittedName>
        <fullName evidence="10">Uncharacterized protein</fullName>
    </submittedName>
</protein>
<gene>
    <name evidence="10" type="ORF">F5X68DRAFT_204911</name>
</gene>
<evidence type="ECO:0000313" key="10">
    <source>
        <dbReference type="EMBL" id="KAH6689080.1"/>
    </source>
</evidence>
<organism evidence="10 11">
    <name type="scientific">Plectosphaerella plurivora</name>
    <dbReference type="NCBI Taxonomy" id="936078"/>
    <lineage>
        <taxon>Eukaryota</taxon>
        <taxon>Fungi</taxon>
        <taxon>Dikarya</taxon>
        <taxon>Ascomycota</taxon>
        <taxon>Pezizomycotina</taxon>
        <taxon>Sordariomycetes</taxon>
        <taxon>Hypocreomycetidae</taxon>
        <taxon>Glomerellales</taxon>
        <taxon>Plectosphaerellaceae</taxon>
        <taxon>Plectosphaerella</taxon>
    </lineage>
</organism>
<feature type="domain" description="Integral membrane bound transporter" evidence="9">
    <location>
        <begin position="669"/>
        <end position="802"/>
    </location>
</feature>
<feature type="transmembrane region" description="Helical" evidence="6">
    <location>
        <begin position="747"/>
        <end position="765"/>
    </location>
</feature>